<gene>
    <name evidence="11" type="ORF">VPNG_05640</name>
</gene>
<keyword evidence="5 8" id="KW-1133">Transmembrane helix</keyword>
<dbReference type="AlphaFoldDB" id="A0A423X704"/>
<feature type="transmembrane region" description="Helical" evidence="8">
    <location>
        <begin position="97"/>
        <end position="122"/>
    </location>
</feature>
<dbReference type="InParanoid" id="A0A423X704"/>
<comment type="subcellular location">
    <subcellularLocation>
        <location evidence="1">Membrane</location>
        <topology evidence="1">Multi-pass membrane protein</topology>
    </subcellularLocation>
</comment>
<feature type="transmembrane region" description="Helical" evidence="8">
    <location>
        <begin position="254"/>
        <end position="274"/>
    </location>
</feature>
<dbReference type="GO" id="GO:0055075">
    <property type="term" value="P:potassium ion homeostasis"/>
    <property type="evidence" value="ECO:0007669"/>
    <property type="project" value="TreeGrafter"/>
</dbReference>
<protein>
    <recommendedName>
        <fullName evidence="13">Amino acid permease/ SLC12A domain-containing protein</fullName>
    </recommendedName>
</protein>
<evidence type="ECO:0000256" key="8">
    <source>
        <dbReference type="SAM" id="Phobius"/>
    </source>
</evidence>
<keyword evidence="6 8" id="KW-0472">Membrane</keyword>
<evidence type="ECO:0000313" key="11">
    <source>
        <dbReference type="EMBL" id="ROW11685.1"/>
    </source>
</evidence>
<keyword evidence="4 8" id="KW-0812">Transmembrane</keyword>
<proteinExistence type="inferred from homology"/>
<dbReference type="FunCoup" id="A0A423X704">
    <property type="interactions" value="176"/>
</dbReference>
<dbReference type="FunFam" id="1.20.1740.10:FF:000013">
    <property type="entry name" value="Solute carrier family 12 member"/>
    <property type="match status" value="1"/>
</dbReference>
<dbReference type="GO" id="GO:0034486">
    <property type="term" value="P:vacuolar transmembrane transport"/>
    <property type="evidence" value="ECO:0007669"/>
    <property type="project" value="TreeGrafter"/>
</dbReference>
<feature type="transmembrane region" description="Helical" evidence="8">
    <location>
        <begin position="161"/>
        <end position="179"/>
    </location>
</feature>
<evidence type="ECO:0000259" key="9">
    <source>
        <dbReference type="Pfam" id="PF00324"/>
    </source>
</evidence>
<evidence type="ECO:0000256" key="1">
    <source>
        <dbReference type="ARBA" id="ARBA00004141"/>
    </source>
</evidence>
<evidence type="ECO:0000256" key="4">
    <source>
        <dbReference type="ARBA" id="ARBA00022692"/>
    </source>
</evidence>
<dbReference type="InterPro" id="IPR004842">
    <property type="entry name" value="SLC12A_fam"/>
</dbReference>
<feature type="transmembrane region" description="Helical" evidence="8">
    <location>
        <begin position="294"/>
        <end position="318"/>
    </location>
</feature>
<dbReference type="GO" id="GO:0055064">
    <property type="term" value="P:chloride ion homeostasis"/>
    <property type="evidence" value="ECO:0007669"/>
    <property type="project" value="TreeGrafter"/>
</dbReference>
<dbReference type="PANTHER" id="PTHR11827">
    <property type="entry name" value="SOLUTE CARRIER FAMILY 12, CATION COTRANSPORTERS"/>
    <property type="match status" value="1"/>
</dbReference>
<reference evidence="11 12" key="1">
    <citation type="submission" date="2015-09" db="EMBL/GenBank/DDBJ databases">
        <title>Host preference determinants of Valsa canker pathogens revealed by comparative genomics.</title>
        <authorList>
            <person name="Yin Z."/>
            <person name="Huang L."/>
        </authorList>
    </citation>
    <scope>NUCLEOTIDE SEQUENCE [LARGE SCALE GENOMIC DNA]</scope>
    <source>
        <strain evidence="11 12">SXYLt</strain>
    </source>
</reference>
<evidence type="ECO:0000256" key="6">
    <source>
        <dbReference type="ARBA" id="ARBA00023136"/>
    </source>
</evidence>
<comment type="caution">
    <text evidence="11">The sequence shown here is derived from an EMBL/GenBank/DDBJ whole genome shotgun (WGS) entry which is preliminary data.</text>
</comment>
<evidence type="ECO:0000256" key="3">
    <source>
        <dbReference type="ARBA" id="ARBA00022448"/>
    </source>
</evidence>
<feature type="region of interest" description="Disordered" evidence="7">
    <location>
        <begin position="599"/>
        <end position="627"/>
    </location>
</feature>
<keyword evidence="12" id="KW-1185">Reference proteome</keyword>
<dbReference type="EMBL" id="LKEB01000026">
    <property type="protein sequence ID" value="ROW11685.1"/>
    <property type="molecule type" value="Genomic_DNA"/>
</dbReference>
<feature type="transmembrane region" description="Helical" evidence="8">
    <location>
        <begin position="429"/>
        <end position="446"/>
    </location>
</feature>
<dbReference type="Pfam" id="PF00324">
    <property type="entry name" value="AA_permease"/>
    <property type="match status" value="1"/>
</dbReference>
<dbReference type="Pfam" id="PF03522">
    <property type="entry name" value="SLC12"/>
    <property type="match status" value="1"/>
</dbReference>
<feature type="domain" description="Amino acid permease/ SLC12A" evidence="9">
    <location>
        <begin position="22"/>
        <end position="483"/>
    </location>
</feature>
<evidence type="ECO:0000256" key="5">
    <source>
        <dbReference type="ARBA" id="ARBA00022989"/>
    </source>
</evidence>
<feature type="transmembrane region" description="Helical" evidence="8">
    <location>
        <begin position="404"/>
        <end position="423"/>
    </location>
</feature>
<sequence>MEHLGGGRSHKLGTASGVYIPVCLNIFSILLFLRFGMILGQIGLFGMLGLLAVSYLINIITTLSLSAVASNGEVKGGGAYYLISRSLGPEFGGSIGLLFYLAQVLNTSLNIVGLLAVLKLNFEQTMPDGYWQNYLLQTIALVACTSLSLAGSGIFARASNALLIILGAAILSIPVSAFFRKPFKDPNLDIDFPGLGLATLQSNLWPHRQGKHYGGLAVFRDLFGVLFPATSGIFAGASMSGDLRSPSKAIPKGTLYAILTTSIAYFLVTVFMAASTGHGSLLRNANIIQDTNLYAPTILAGEVAVTFFSALMGIVGAAKLMQALARDKLFPGSSLFGRGLDKNDDPVAAVFLTYVLAQVALFADLDQLASLISIFYLLTFFTMNIACFLLKVASAPNFRPGFKFFSWQSAFIGAMLSAAAMFFVDETSAATAVCLLLFLFLVLHYLSPPKHWGDVSQNLIYHQVRKYLLRLKPEHIKFWRPQIILLVNDPRNQTRLIQFCNSMKKGALYILGHVIVTDDFDAGAYEAKSQQQAWTKYISEYSRIKAFLQLTMSPDITWGIRNLILSAGLGGMRPNIAVIGFYNLEELRRANPLLQVPEPLNSTRLSRGPTVKEGKAPRRRRGDTSSRILEGYLPTDTIRREGSMSASSYLTILEDLALKFKMNVAVGKGFQTLETPRSDGNNTKRYIDLWPIQMSAELQAEGKSVLTTNFDTCMKTSNSAMR</sequence>
<comment type="similarity">
    <text evidence="2">Belongs to the SLC12A transporter family.</text>
</comment>
<evidence type="ECO:0000256" key="7">
    <source>
        <dbReference type="SAM" id="MobiDB-lite"/>
    </source>
</evidence>
<feature type="transmembrane region" description="Helical" evidence="8">
    <location>
        <begin position="369"/>
        <end position="392"/>
    </location>
</feature>
<dbReference type="OrthoDB" id="2020542at2759"/>
<dbReference type="GO" id="GO:0005774">
    <property type="term" value="C:vacuolar membrane"/>
    <property type="evidence" value="ECO:0007669"/>
    <property type="project" value="TreeGrafter"/>
</dbReference>
<dbReference type="InterPro" id="IPR004841">
    <property type="entry name" value="AA-permease/SLC12A_dom"/>
</dbReference>
<accession>A0A423X704</accession>
<dbReference type="InterPro" id="IPR018491">
    <property type="entry name" value="SLC12_C"/>
</dbReference>
<evidence type="ECO:0008006" key="13">
    <source>
        <dbReference type="Google" id="ProtNLM"/>
    </source>
</evidence>
<keyword evidence="3" id="KW-0813">Transport</keyword>
<feature type="transmembrane region" description="Helical" evidence="8">
    <location>
        <begin position="12"/>
        <end position="33"/>
    </location>
</feature>
<name>A0A423X704_9PEZI</name>
<feature type="domain" description="SLC12A transporter C-terminal" evidence="10">
    <location>
        <begin position="495"/>
        <end position="582"/>
    </location>
</feature>
<evidence type="ECO:0000313" key="12">
    <source>
        <dbReference type="Proteomes" id="UP000285146"/>
    </source>
</evidence>
<evidence type="ECO:0000256" key="2">
    <source>
        <dbReference type="ARBA" id="ARBA00010593"/>
    </source>
</evidence>
<feature type="transmembrane region" description="Helical" evidence="8">
    <location>
        <begin position="134"/>
        <end position="155"/>
    </location>
</feature>
<evidence type="ECO:0000259" key="10">
    <source>
        <dbReference type="Pfam" id="PF03522"/>
    </source>
</evidence>
<dbReference type="Proteomes" id="UP000285146">
    <property type="component" value="Unassembled WGS sequence"/>
</dbReference>
<dbReference type="PANTHER" id="PTHR11827:SF72">
    <property type="entry name" value="GH08340P"/>
    <property type="match status" value="1"/>
</dbReference>
<feature type="transmembrane region" description="Helical" evidence="8">
    <location>
        <begin position="45"/>
        <end position="69"/>
    </location>
</feature>
<feature type="transmembrane region" description="Helical" evidence="8">
    <location>
        <begin position="346"/>
        <end position="363"/>
    </location>
</feature>
<dbReference type="GO" id="GO:0006884">
    <property type="term" value="P:cell volume homeostasis"/>
    <property type="evidence" value="ECO:0007669"/>
    <property type="project" value="TreeGrafter"/>
</dbReference>
<dbReference type="STRING" id="1230097.A0A423X704"/>
<dbReference type="Gene3D" id="1.20.1740.10">
    <property type="entry name" value="Amino acid/polyamine transporter I"/>
    <property type="match status" value="1"/>
</dbReference>
<dbReference type="GO" id="GO:0015379">
    <property type="term" value="F:potassium:chloride symporter activity"/>
    <property type="evidence" value="ECO:0007669"/>
    <property type="project" value="TreeGrafter"/>
</dbReference>
<organism evidence="11 12">
    <name type="scientific">Cytospora leucostoma</name>
    <dbReference type="NCBI Taxonomy" id="1230097"/>
    <lineage>
        <taxon>Eukaryota</taxon>
        <taxon>Fungi</taxon>
        <taxon>Dikarya</taxon>
        <taxon>Ascomycota</taxon>
        <taxon>Pezizomycotina</taxon>
        <taxon>Sordariomycetes</taxon>
        <taxon>Sordariomycetidae</taxon>
        <taxon>Diaporthales</taxon>
        <taxon>Cytosporaceae</taxon>
        <taxon>Cytospora</taxon>
    </lineage>
</organism>